<name>A0A5C7A5Q9_9GAMM</name>
<dbReference type="AlphaFoldDB" id="A0A5C7A5Q9"/>
<dbReference type="RefSeq" id="WP_147223222.1">
    <property type="nucleotide sequence ID" value="NZ_CAJGYY010000001.1"/>
</dbReference>
<keyword evidence="2" id="KW-1185">Reference proteome</keyword>
<accession>A0A5C7A5Q9</accession>
<dbReference type="Gene3D" id="1.25.40.10">
    <property type="entry name" value="Tetratricopeptide repeat domain"/>
    <property type="match status" value="1"/>
</dbReference>
<dbReference type="SUPFAM" id="SSF48452">
    <property type="entry name" value="TPR-like"/>
    <property type="match status" value="1"/>
</dbReference>
<reference evidence="1 2" key="1">
    <citation type="submission" date="2019-08" db="EMBL/GenBank/DDBJ databases">
        <title>Genome sequence of Psychrobacter frigidicola ACAM304 (type strain).</title>
        <authorList>
            <person name="Bowman J.P."/>
        </authorList>
    </citation>
    <scope>NUCLEOTIDE SEQUENCE [LARGE SCALE GENOMIC DNA]</scope>
    <source>
        <strain evidence="1 2">ACAM 304</strain>
    </source>
</reference>
<dbReference type="Proteomes" id="UP000321903">
    <property type="component" value="Unassembled WGS sequence"/>
</dbReference>
<dbReference type="Pfam" id="PF06041">
    <property type="entry name" value="DUF924"/>
    <property type="match status" value="1"/>
</dbReference>
<evidence type="ECO:0000313" key="1">
    <source>
        <dbReference type="EMBL" id="TXD98602.1"/>
    </source>
</evidence>
<comment type="caution">
    <text evidence="1">The sequence shown here is derived from an EMBL/GenBank/DDBJ whole genome shotgun (WGS) entry which is preliminary data.</text>
</comment>
<gene>
    <name evidence="1" type="ORF">ES754_02655</name>
</gene>
<protein>
    <submittedName>
        <fullName evidence="1">DUF924 domain-containing protein</fullName>
    </submittedName>
</protein>
<dbReference type="InterPro" id="IPR010323">
    <property type="entry name" value="DUF924"/>
</dbReference>
<organism evidence="1 2">
    <name type="scientific">Psychrobacter frigidicola</name>
    <dbReference type="NCBI Taxonomy" id="45611"/>
    <lineage>
        <taxon>Bacteria</taxon>
        <taxon>Pseudomonadati</taxon>
        <taxon>Pseudomonadota</taxon>
        <taxon>Gammaproteobacteria</taxon>
        <taxon>Moraxellales</taxon>
        <taxon>Moraxellaceae</taxon>
        <taxon>Psychrobacter</taxon>
    </lineage>
</organism>
<evidence type="ECO:0000313" key="2">
    <source>
        <dbReference type="Proteomes" id="UP000321903"/>
    </source>
</evidence>
<dbReference type="InterPro" id="IPR011990">
    <property type="entry name" value="TPR-like_helical_dom_sf"/>
</dbReference>
<sequence length="44" mass="5230">MHRSEIKHKVNVDHFSRYPHRNDVLGQVSTIEEIEYLKKSSSSF</sequence>
<dbReference type="EMBL" id="VORZ01000001">
    <property type="protein sequence ID" value="TXD98602.1"/>
    <property type="molecule type" value="Genomic_DNA"/>
</dbReference>
<dbReference type="OrthoDB" id="7593450at2"/>
<proteinExistence type="predicted"/>